<dbReference type="OrthoDB" id="2354757at2759"/>
<protein>
    <submittedName>
        <fullName evidence="2">Uncharacterized protein</fullName>
    </submittedName>
</protein>
<dbReference type="AlphaFoldDB" id="A0A8H5FTF7"/>
<keyword evidence="1" id="KW-1133">Transmembrane helix</keyword>
<keyword evidence="1" id="KW-0472">Membrane</keyword>
<dbReference type="Proteomes" id="UP000518752">
    <property type="component" value="Unassembled WGS sequence"/>
</dbReference>
<evidence type="ECO:0000313" key="3">
    <source>
        <dbReference type="Proteomes" id="UP000518752"/>
    </source>
</evidence>
<name>A0A8H5FTF7_9AGAR</name>
<comment type="caution">
    <text evidence="2">The sequence shown here is derived from an EMBL/GenBank/DDBJ whole genome shotgun (WGS) entry which is preliminary data.</text>
</comment>
<sequence length="109" mass="12054">MGTNPTPLKMTPLRIAGIIILFVAFFFDFLVSISLPTIRTLEIAQVTIPIANQTAGSNQVTAELEIRTSCDAGRIVLMRMEYMHAALLAMATQVRLYLGKTRRSARQVS</sequence>
<proteinExistence type="predicted"/>
<evidence type="ECO:0000256" key="1">
    <source>
        <dbReference type="SAM" id="Phobius"/>
    </source>
</evidence>
<accession>A0A8H5FTF7</accession>
<dbReference type="EMBL" id="JAACJN010000311">
    <property type="protein sequence ID" value="KAF5349060.1"/>
    <property type="molecule type" value="Genomic_DNA"/>
</dbReference>
<keyword evidence="3" id="KW-1185">Reference proteome</keyword>
<gene>
    <name evidence="2" type="ORF">D9757_012194</name>
</gene>
<evidence type="ECO:0000313" key="2">
    <source>
        <dbReference type="EMBL" id="KAF5349060.1"/>
    </source>
</evidence>
<feature type="transmembrane region" description="Helical" evidence="1">
    <location>
        <begin position="12"/>
        <end position="33"/>
    </location>
</feature>
<keyword evidence="1" id="KW-0812">Transmembrane</keyword>
<organism evidence="2 3">
    <name type="scientific">Collybiopsis confluens</name>
    <dbReference type="NCBI Taxonomy" id="2823264"/>
    <lineage>
        <taxon>Eukaryota</taxon>
        <taxon>Fungi</taxon>
        <taxon>Dikarya</taxon>
        <taxon>Basidiomycota</taxon>
        <taxon>Agaricomycotina</taxon>
        <taxon>Agaricomycetes</taxon>
        <taxon>Agaricomycetidae</taxon>
        <taxon>Agaricales</taxon>
        <taxon>Marasmiineae</taxon>
        <taxon>Omphalotaceae</taxon>
        <taxon>Collybiopsis</taxon>
    </lineage>
</organism>
<reference evidence="2 3" key="1">
    <citation type="journal article" date="2020" name="ISME J.">
        <title>Uncovering the hidden diversity of litter-decomposition mechanisms in mushroom-forming fungi.</title>
        <authorList>
            <person name="Floudas D."/>
            <person name="Bentzer J."/>
            <person name="Ahren D."/>
            <person name="Johansson T."/>
            <person name="Persson P."/>
            <person name="Tunlid A."/>
        </authorList>
    </citation>
    <scope>NUCLEOTIDE SEQUENCE [LARGE SCALE GENOMIC DNA]</scope>
    <source>
        <strain evidence="2 3">CBS 406.79</strain>
    </source>
</reference>